<protein>
    <submittedName>
        <fullName evidence="3">Uncharacterized protein</fullName>
    </submittedName>
</protein>
<evidence type="ECO:0000313" key="3">
    <source>
        <dbReference type="EMBL" id="KAK8067345.1"/>
    </source>
</evidence>
<sequence>MSRSGFSHCDIQSEGLVSTRTDSTEPKAEYDGQPDRPEREGPRQFQAKRDDASKDGDGRIEYTNPSPLLDNRDQQISSSARPGTMSIIPLPGFSTMPSSSSAFTTTSTTTRHPRFTGRPRPPPPLPPTTATTTTRKGTDFFASGRPHPGGDRGPKPNNANFFRPHDRNGGSHAPLPAFAIALIVIGAVFIMLAAIATVVCCRGTSLLSSFLWFPCFFAARRWNEDEDNRSQPFMQHRREEESKAAAAAAAAAAGQPNMRRARSAMMMMMTLSRRPQYRCETSRSPRSLSWRGRRGPSPATGRLRLLSLSSTGVSGRLS</sequence>
<proteinExistence type="predicted"/>
<accession>A0ABR1V827</accession>
<keyword evidence="2" id="KW-0812">Transmembrane</keyword>
<feature type="transmembrane region" description="Helical" evidence="2">
    <location>
        <begin position="177"/>
        <end position="199"/>
    </location>
</feature>
<feature type="region of interest" description="Disordered" evidence="1">
    <location>
        <begin position="276"/>
        <end position="318"/>
    </location>
</feature>
<evidence type="ECO:0000313" key="4">
    <source>
        <dbReference type="Proteomes" id="UP001433268"/>
    </source>
</evidence>
<keyword evidence="2" id="KW-1133">Transmembrane helix</keyword>
<reference evidence="3 4" key="1">
    <citation type="submission" date="2023-01" db="EMBL/GenBank/DDBJ databases">
        <title>Analysis of 21 Apiospora genomes using comparative genomics revels a genus with tremendous synthesis potential of carbohydrate active enzymes and secondary metabolites.</title>
        <authorList>
            <person name="Sorensen T."/>
        </authorList>
    </citation>
    <scope>NUCLEOTIDE SEQUENCE [LARGE SCALE GENOMIC DNA]</scope>
    <source>
        <strain evidence="3 4">CBS 114990</strain>
    </source>
</reference>
<name>A0ABR1V827_9PEZI</name>
<evidence type="ECO:0000256" key="1">
    <source>
        <dbReference type="SAM" id="MobiDB-lite"/>
    </source>
</evidence>
<gene>
    <name evidence="3" type="ORF">PG997_014092</name>
</gene>
<evidence type="ECO:0000256" key="2">
    <source>
        <dbReference type="SAM" id="Phobius"/>
    </source>
</evidence>
<keyword evidence="2" id="KW-0472">Membrane</keyword>
<feature type="compositionally biased region" description="Low complexity" evidence="1">
    <location>
        <begin position="94"/>
        <end position="110"/>
    </location>
</feature>
<dbReference type="GeneID" id="92051466"/>
<feature type="region of interest" description="Disordered" evidence="1">
    <location>
        <begin position="1"/>
        <end position="167"/>
    </location>
</feature>
<dbReference type="EMBL" id="JAQQWN010000009">
    <property type="protein sequence ID" value="KAK8067345.1"/>
    <property type="molecule type" value="Genomic_DNA"/>
</dbReference>
<keyword evidence="4" id="KW-1185">Reference proteome</keyword>
<feature type="compositionally biased region" description="Basic and acidic residues" evidence="1">
    <location>
        <begin position="22"/>
        <end position="60"/>
    </location>
</feature>
<dbReference type="RefSeq" id="XP_066664098.1">
    <property type="nucleotide sequence ID" value="XM_066818406.1"/>
</dbReference>
<organism evidence="3 4">
    <name type="scientific">Apiospora hydei</name>
    <dbReference type="NCBI Taxonomy" id="1337664"/>
    <lineage>
        <taxon>Eukaryota</taxon>
        <taxon>Fungi</taxon>
        <taxon>Dikarya</taxon>
        <taxon>Ascomycota</taxon>
        <taxon>Pezizomycotina</taxon>
        <taxon>Sordariomycetes</taxon>
        <taxon>Xylariomycetidae</taxon>
        <taxon>Amphisphaeriales</taxon>
        <taxon>Apiosporaceae</taxon>
        <taxon>Apiospora</taxon>
    </lineage>
</organism>
<feature type="compositionally biased region" description="Low complexity" evidence="1">
    <location>
        <begin position="300"/>
        <end position="318"/>
    </location>
</feature>
<comment type="caution">
    <text evidence="3">The sequence shown here is derived from an EMBL/GenBank/DDBJ whole genome shotgun (WGS) entry which is preliminary data.</text>
</comment>
<dbReference type="Proteomes" id="UP001433268">
    <property type="component" value="Unassembled WGS sequence"/>
</dbReference>